<keyword evidence="1" id="KW-0812">Transmembrane</keyword>
<keyword evidence="1" id="KW-1133">Transmembrane helix</keyword>
<sequence>MTQPIFIESTDSDNSETFIKFGFGLAGINFVVHFGFLSQLYIANMFLYGFAIAMLLLGYLKRSEPRHRLKLAGDGLTFYHRANTVFVPWENIQRVGIPAQDRIDGGKEYDFIGIKVKDPELFYDTFPLRLASKLLIEQRPLWLALAGKGCATGQCVPEDFIDSVECKLGANRIYRGLIAMFVHRSEKLNELLGFHFYINSNGISGTPANALKLIQDTKNENMNR</sequence>
<dbReference type="EMBL" id="JAQOMS010000002">
    <property type="protein sequence ID" value="MDC2890877.1"/>
    <property type="molecule type" value="Genomic_DNA"/>
</dbReference>
<feature type="transmembrane region" description="Helical" evidence="1">
    <location>
        <begin position="42"/>
        <end position="60"/>
    </location>
</feature>
<name>A0ABT5FI52_9GAMM</name>
<evidence type="ECO:0000313" key="2">
    <source>
        <dbReference type="EMBL" id="MDC2890877.1"/>
    </source>
</evidence>
<dbReference type="InterPro" id="IPR021367">
    <property type="entry name" value="DUF2982"/>
</dbReference>
<gene>
    <name evidence="2" type="ORF">PN838_21685</name>
</gene>
<reference evidence="2 3" key="1">
    <citation type="submission" date="2023-01" db="EMBL/GenBank/DDBJ databases">
        <title>Psychrosphaera sp. nov., isolated from marine algae.</title>
        <authorList>
            <person name="Bayburt H."/>
            <person name="Choi B.J."/>
            <person name="Kim J.M."/>
            <person name="Choi D.G."/>
            <person name="Jeon C.O."/>
        </authorList>
    </citation>
    <scope>NUCLEOTIDE SEQUENCE [LARGE SCALE GENOMIC DNA]</scope>
    <source>
        <strain evidence="2 3">G1-22</strain>
    </source>
</reference>
<dbReference type="RefSeq" id="WP_272181953.1">
    <property type="nucleotide sequence ID" value="NZ_JAQOMS010000002.1"/>
</dbReference>
<keyword evidence="1" id="KW-0472">Membrane</keyword>
<evidence type="ECO:0000256" key="1">
    <source>
        <dbReference type="SAM" id="Phobius"/>
    </source>
</evidence>
<dbReference type="Proteomes" id="UP001528411">
    <property type="component" value="Unassembled WGS sequence"/>
</dbReference>
<comment type="caution">
    <text evidence="2">The sequence shown here is derived from an EMBL/GenBank/DDBJ whole genome shotgun (WGS) entry which is preliminary data.</text>
</comment>
<accession>A0ABT5FI52</accession>
<keyword evidence="3" id="KW-1185">Reference proteome</keyword>
<dbReference type="Pfam" id="PF11201">
    <property type="entry name" value="DUF2982"/>
    <property type="match status" value="1"/>
</dbReference>
<proteinExistence type="predicted"/>
<organism evidence="2 3">
    <name type="scientific">Psychrosphaera algicola</name>
    <dbReference type="NCBI Taxonomy" id="3023714"/>
    <lineage>
        <taxon>Bacteria</taxon>
        <taxon>Pseudomonadati</taxon>
        <taxon>Pseudomonadota</taxon>
        <taxon>Gammaproteobacteria</taxon>
        <taxon>Alteromonadales</taxon>
        <taxon>Pseudoalteromonadaceae</taxon>
        <taxon>Psychrosphaera</taxon>
    </lineage>
</organism>
<protein>
    <submittedName>
        <fullName evidence="2">DUF2982 domain-containing protein</fullName>
    </submittedName>
</protein>
<evidence type="ECO:0000313" key="3">
    <source>
        <dbReference type="Proteomes" id="UP001528411"/>
    </source>
</evidence>
<feature type="transmembrane region" description="Helical" evidence="1">
    <location>
        <begin position="18"/>
        <end position="36"/>
    </location>
</feature>